<reference evidence="1 2" key="1">
    <citation type="submission" date="2017-09" db="EMBL/GenBank/DDBJ databases">
        <title>Large-scale bioinformatics analysis of Bacillus genomes uncovers conserved roles of natural products in bacterial physiology.</title>
        <authorList>
            <consortium name="Agbiome Team Llc"/>
            <person name="Bleich R.M."/>
            <person name="Grubbs K.J."/>
            <person name="Santa Maria K.C."/>
            <person name="Allen S.E."/>
            <person name="Farag S."/>
            <person name="Shank E.A."/>
            <person name="Bowers A."/>
        </authorList>
    </citation>
    <scope>NUCLEOTIDE SEQUENCE [LARGE SCALE GENOMIC DNA]</scope>
    <source>
        <strain evidence="1 2">AFS041711</strain>
    </source>
</reference>
<evidence type="ECO:0000313" key="2">
    <source>
        <dbReference type="Proteomes" id="UP000224203"/>
    </source>
</evidence>
<accession>A0A9X7CP45</accession>
<evidence type="ECO:0000313" key="1">
    <source>
        <dbReference type="EMBL" id="PGS79301.1"/>
    </source>
</evidence>
<gene>
    <name evidence="1" type="ORF">COC69_12635</name>
</gene>
<dbReference type="Proteomes" id="UP000224203">
    <property type="component" value="Unassembled WGS sequence"/>
</dbReference>
<protein>
    <submittedName>
        <fullName evidence="1">Uncharacterized protein</fullName>
    </submittedName>
</protein>
<sequence>MDMERCVSELVIMRLSPICKSFNLDLAEIYDDVKRHVNARNSKINASNAVQGMRDILLRIWFTDMHKELGAIDWKTAKENIYKTSRSLVNEPDKQYQFIRKIAGAQGYFMLWLLLEEMHEEELLAQE</sequence>
<proteinExistence type="predicted"/>
<comment type="caution">
    <text evidence="1">The sequence shown here is derived from an EMBL/GenBank/DDBJ whole genome shotgun (WGS) entry which is preliminary data.</text>
</comment>
<name>A0A9X7CP45_BACCE</name>
<organism evidence="1 2">
    <name type="scientific">Bacillus cereus</name>
    <dbReference type="NCBI Taxonomy" id="1396"/>
    <lineage>
        <taxon>Bacteria</taxon>
        <taxon>Bacillati</taxon>
        <taxon>Bacillota</taxon>
        <taxon>Bacilli</taxon>
        <taxon>Bacillales</taxon>
        <taxon>Bacillaceae</taxon>
        <taxon>Bacillus</taxon>
        <taxon>Bacillus cereus group</taxon>
    </lineage>
</organism>
<dbReference type="AlphaFoldDB" id="A0A9X7CP45"/>
<dbReference type="EMBL" id="NULI01000063">
    <property type="protein sequence ID" value="PGS79301.1"/>
    <property type="molecule type" value="Genomic_DNA"/>
</dbReference>